<dbReference type="EMBL" id="VDMD01000001">
    <property type="protein sequence ID" value="TRM68929.1"/>
    <property type="molecule type" value="Genomic_DNA"/>
</dbReference>
<feature type="compositionally biased region" description="Polar residues" evidence="2">
    <location>
        <begin position="42"/>
        <end position="52"/>
    </location>
</feature>
<dbReference type="Proteomes" id="UP000320762">
    <property type="component" value="Unassembled WGS sequence"/>
</dbReference>
<feature type="compositionally biased region" description="Polar residues" evidence="2">
    <location>
        <begin position="168"/>
        <end position="199"/>
    </location>
</feature>
<evidence type="ECO:0000313" key="3">
    <source>
        <dbReference type="EMBL" id="TRM68929.1"/>
    </source>
</evidence>
<evidence type="ECO:0000256" key="2">
    <source>
        <dbReference type="SAM" id="MobiDB-lite"/>
    </source>
</evidence>
<keyword evidence="4" id="KW-1185">Reference proteome</keyword>
<feature type="region of interest" description="Disordered" evidence="2">
    <location>
        <begin position="168"/>
        <end position="263"/>
    </location>
</feature>
<feature type="compositionally biased region" description="Low complexity" evidence="2">
    <location>
        <begin position="112"/>
        <end position="124"/>
    </location>
</feature>
<feature type="compositionally biased region" description="Basic and acidic residues" evidence="2">
    <location>
        <begin position="248"/>
        <end position="263"/>
    </location>
</feature>
<feature type="compositionally biased region" description="Basic and acidic residues" evidence="2">
    <location>
        <begin position="79"/>
        <end position="90"/>
    </location>
</feature>
<feature type="compositionally biased region" description="Low complexity" evidence="2">
    <location>
        <begin position="200"/>
        <end position="210"/>
    </location>
</feature>
<protein>
    <submittedName>
        <fullName evidence="3">Uncharacterized protein</fullName>
    </submittedName>
</protein>
<accession>A0A550CVW1</accession>
<keyword evidence="1" id="KW-0175">Coiled coil</keyword>
<evidence type="ECO:0000256" key="1">
    <source>
        <dbReference type="SAM" id="Coils"/>
    </source>
</evidence>
<feature type="region of interest" description="Disordered" evidence="2">
    <location>
        <begin position="73"/>
        <end position="143"/>
    </location>
</feature>
<reference evidence="3 4" key="1">
    <citation type="journal article" date="2019" name="New Phytol.">
        <title>Comparative genomics reveals unique wood-decay strategies and fruiting body development in the Schizophyllaceae.</title>
        <authorList>
            <person name="Almasi E."/>
            <person name="Sahu N."/>
            <person name="Krizsan K."/>
            <person name="Balint B."/>
            <person name="Kovacs G.M."/>
            <person name="Kiss B."/>
            <person name="Cseklye J."/>
            <person name="Drula E."/>
            <person name="Henrissat B."/>
            <person name="Nagy I."/>
            <person name="Chovatia M."/>
            <person name="Adam C."/>
            <person name="LaButti K."/>
            <person name="Lipzen A."/>
            <person name="Riley R."/>
            <person name="Grigoriev I.V."/>
            <person name="Nagy L.G."/>
        </authorList>
    </citation>
    <scope>NUCLEOTIDE SEQUENCE [LARGE SCALE GENOMIC DNA]</scope>
    <source>
        <strain evidence="3 4">NL-1724</strain>
    </source>
</reference>
<evidence type="ECO:0000313" key="4">
    <source>
        <dbReference type="Proteomes" id="UP000320762"/>
    </source>
</evidence>
<feature type="coiled-coil region" evidence="1">
    <location>
        <begin position="292"/>
        <end position="319"/>
    </location>
</feature>
<name>A0A550CVW1_9AGAR</name>
<proteinExistence type="predicted"/>
<gene>
    <name evidence="3" type="ORF">BD626DRAFT_472398</name>
</gene>
<sequence>MTERQKPISHDMPPPPLPVRSPARSKPATRTHASRTAATHMPRNNSSFSTDASGYDLSAFGDISLTKPYCLPGCEVDWDERPARVGERYSRPAPSYRAHHRNNSRAPNARGSNPSSSSVIPSTPAKDPIPAQRQPRTPLSPHGEFQMMVDTLKHSRQYSNAPHVDLLFSTTTKGPTRSVANQATQSTSKPATRRSTGSVTSHARTATSRARTIRRADPSTARVRPEQIHNPKTTYDTDNGQEDGDVNEGAHGEARPDEVHPNEDAHADEGLLAEDIDDNALAYQSSEKALKIQRWVEMVEEEREREKAAENLADAKEKLKLRAQGCVPVKFASPKKVRAPVALARERPAYDEMVHRVRRDEMARRVGRDEGVRRGRERVEYV</sequence>
<dbReference type="OrthoDB" id="2959190at2759"/>
<dbReference type="AlphaFoldDB" id="A0A550CVW1"/>
<comment type="caution">
    <text evidence="3">The sequence shown here is derived from an EMBL/GenBank/DDBJ whole genome shotgun (WGS) entry which is preliminary data.</text>
</comment>
<organism evidence="3 4">
    <name type="scientific">Schizophyllum amplum</name>
    <dbReference type="NCBI Taxonomy" id="97359"/>
    <lineage>
        <taxon>Eukaryota</taxon>
        <taxon>Fungi</taxon>
        <taxon>Dikarya</taxon>
        <taxon>Basidiomycota</taxon>
        <taxon>Agaricomycotina</taxon>
        <taxon>Agaricomycetes</taxon>
        <taxon>Agaricomycetidae</taxon>
        <taxon>Agaricales</taxon>
        <taxon>Schizophyllaceae</taxon>
        <taxon>Schizophyllum</taxon>
    </lineage>
</organism>
<feature type="region of interest" description="Disordered" evidence="2">
    <location>
        <begin position="1"/>
        <end position="57"/>
    </location>
</feature>